<evidence type="ECO:0000256" key="4">
    <source>
        <dbReference type="PROSITE-ProRule" id="PRU00091"/>
    </source>
</evidence>
<evidence type="ECO:0000259" key="8">
    <source>
        <dbReference type="PROSITE" id="PS50848"/>
    </source>
</evidence>
<feature type="coiled-coil region" evidence="5">
    <location>
        <begin position="993"/>
        <end position="1063"/>
    </location>
</feature>
<dbReference type="EMBL" id="DAKRPA010000067">
    <property type="protein sequence ID" value="DBA00222.1"/>
    <property type="molecule type" value="Genomic_DNA"/>
</dbReference>
<keyword evidence="3" id="KW-0862">Zinc</keyword>
<organism evidence="9 10">
    <name type="scientific">Lagenidium giganteum</name>
    <dbReference type="NCBI Taxonomy" id="4803"/>
    <lineage>
        <taxon>Eukaryota</taxon>
        <taxon>Sar</taxon>
        <taxon>Stramenopiles</taxon>
        <taxon>Oomycota</taxon>
        <taxon>Peronosporomycetes</taxon>
        <taxon>Pythiales</taxon>
        <taxon>Pythiaceae</taxon>
    </lineage>
</organism>
<feature type="compositionally biased region" description="Low complexity" evidence="6">
    <location>
        <begin position="878"/>
        <end position="891"/>
    </location>
</feature>
<dbReference type="SUPFAM" id="SSF57903">
    <property type="entry name" value="FYVE/PHD zinc finger"/>
    <property type="match status" value="1"/>
</dbReference>
<evidence type="ECO:0008006" key="11">
    <source>
        <dbReference type="Google" id="ProtNLM"/>
    </source>
</evidence>
<dbReference type="PANTHER" id="PTHR13510:SF44">
    <property type="entry name" value="RABENOSYN-5"/>
    <property type="match status" value="1"/>
</dbReference>
<feature type="region of interest" description="Disordered" evidence="6">
    <location>
        <begin position="709"/>
        <end position="781"/>
    </location>
</feature>
<reference evidence="9" key="1">
    <citation type="submission" date="2022-11" db="EMBL/GenBank/DDBJ databases">
        <authorList>
            <person name="Morgan W.R."/>
            <person name="Tartar A."/>
        </authorList>
    </citation>
    <scope>NUCLEOTIDE SEQUENCE</scope>
    <source>
        <strain evidence="9">ARSEF 373</strain>
    </source>
</reference>
<feature type="compositionally biased region" description="Pro residues" evidence="6">
    <location>
        <begin position="948"/>
        <end position="961"/>
    </location>
</feature>
<reference evidence="9" key="2">
    <citation type="journal article" date="2023" name="Microbiol Resour">
        <title>Decontamination and Annotation of the Draft Genome Sequence of the Oomycete Lagenidium giganteum ARSEF 373.</title>
        <authorList>
            <person name="Morgan W.R."/>
            <person name="Tartar A."/>
        </authorList>
    </citation>
    <scope>NUCLEOTIDE SEQUENCE</scope>
    <source>
        <strain evidence="9">ARSEF 373</strain>
    </source>
</reference>
<feature type="compositionally biased region" description="Basic residues" evidence="6">
    <location>
        <begin position="560"/>
        <end position="575"/>
    </location>
</feature>
<feature type="region of interest" description="Disordered" evidence="6">
    <location>
        <begin position="407"/>
        <end position="591"/>
    </location>
</feature>
<feature type="compositionally biased region" description="Pro residues" evidence="6">
    <location>
        <begin position="410"/>
        <end position="420"/>
    </location>
</feature>
<evidence type="ECO:0000256" key="6">
    <source>
        <dbReference type="SAM" id="MobiDB-lite"/>
    </source>
</evidence>
<dbReference type="AlphaFoldDB" id="A0AAV2Z442"/>
<dbReference type="InterPro" id="IPR011011">
    <property type="entry name" value="Znf_FYVE_PHD"/>
</dbReference>
<dbReference type="Proteomes" id="UP001146120">
    <property type="component" value="Unassembled WGS sequence"/>
</dbReference>
<evidence type="ECO:0000313" key="9">
    <source>
        <dbReference type="EMBL" id="DBA00222.1"/>
    </source>
</evidence>
<keyword evidence="10" id="KW-1185">Reference proteome</keyword>
<evidence type="ECO:0000259" key="7">
    <source>
        <dbReference type="PROSITE" id="PS50178"/>
    </source>
</evidence>
<dbReference type="CDD" id="cd00065">
    <property type="entry name" value="FYVE_like_SF"/>
    <property type="match status" value="1"/>
</dbReference>
<feature type="region of interest" description="Disordered" evidence="6">
    <location>
        <begin position="624"/>
        <end position="650"/>
    </location>
</feature>
<dbReference type="GO" id="GO:0008289">
    <property type="term" value="F:lipid binding"/>
    <property type="evidence" value="ECO:0007669"/>
    <property type="project" value="InterPro"/>
</dbReference>
<feature type="domain" description="START" evidence="8">
    <location>
        <begin position="152"/>
        <end position="244"/>
    </location>
</feature>
<dbReference type="Gene3D" id="3.30.40.10">
    <property type="entry name" value="Zinc/RING finger domain, C3HC4 (zinc finger)"/>
    <property type="match status" value="1"/>
</dbReference>
<feature type="domain" description="FYVE-type" evidence="7">
    <location>
        <begin position="271"/>
        <end position="333"/>
    </location>
</feature>
<sequence length="1068" mass="118415">MSSNGSGTTWIPLRDNYFDTPLLSQNEKDYLVRKACEAAQEVVERARSTGGPIQWRHMEKYKGVQIYAGSPRGAYTDEMTCMCGVTSVAGSVKEVAGLFDLSTTRLMKEFAMNHRDFFFDSIVLYNLAQRTKEKPLHQVTAKWIAVKSPKGMEDRDYCYLECQDKFIDSNGRKGWVLCLHSIKLPGVDELHREFGFVRGSFYHSGIIVVQSDRPGYVDIIHTLQMNLKNNTEMPRDMMRQRVAFIGKVRDMVRDKRLNEQRYLSDLELVPKKYRSRCSVCQDSFGLLLLRKINCRKCGEVVCGACSKEFEVTNAKFLEKVKLRICMHCYNQVTSAQAPNPLETVHASTTALSLMGYHDDIQRASFMTQLPVSAEDMAREMHQPTKIYLQSMREVRANRRQERAMMMSQMPPHPGSVPPPYHSIAGSSMAPMSMNGASRPRPSSSNMVPPPPPSTAIFDRKSMPLGQPPSREPKRRPASDLTHSRRSFKTNPHNRSGVFKIPLSLYDQSGKGSISPQQRQAHRSARHSNRSDSSTGSIDPDTYDHASGTDQSDDDGTRRIVVARKKRTADRRRKVRQPHDTDESSLDSDDDIIGKHDRHLLESDDDECVSASLLQRLSHHRLHSDLDRGIEETKEGDESDSSDDDGPEVMFFGATVPAPKSEAPAPSSVAVVRSRTDTNLSLMNTANCDLQMLDTDMRQFHDELAALRGEVEAEERSQSSGDGQTSISRGDSSSSLSSSNPATSPTRTNHKKPNFYAQPRENKPGRKLHMHKAYVPPPSGTTVLPPAKAPLPGQQDNRMTFALDNRLDDDGSNWALQSQVGGPLLADPVPKDAKPLPMGPRGNLTKTELMFGVNNHSLVSSQYSGANMSDLEFAPPTPSSASSGPEGSSSNPPTTPTPQSPASANGSMPHPKTPENPAVSVEEESEEDLLAQWRKIRGPVVPLPPPVVRQPPSPAVQQPPLPATAAAVQQQPHEFDQQAYFSSELRPFPATGLAQLSNQQIHDTEDAEEEEEEEAALLSARAMYRSFGNADKIVNLVNATQRSNLALQKTLAQIQQSIDNLSSDDESDH</sequence>
<dbReference type="InterPro" id="IPR013083">
    <property type="entry name" value="Znf_RING/FYVE/PHD"/>
</dbReference>
<dbReference type="InterPro" id="IPR052727">
    <property type="entry name" value="Rab4/Rab5_effector"/>
</dbReference>
<evidence type="ECO:0000256" key="5">
    <source>
        <dbReference type="SAM" id="Coils"/>
    </source>
</evidence>
<keyword evidence="2 4" id="KW-0863">Zinc-finger</keyword>
<feature type="compositionally biased region" description="Acidic residues" evidence="6">
    <location>
        <begin position="633"/>
        <end position="646"/>
    </location>
</feature>
<keyword evidence="5" id="KW-0175">Coiled coil</keyword>
<feature type="region of interest" description="Disordered" evidence="6">
    <location>
        <begin position="868"/>
        <end position="932"/>
    </location>
</feature>
<feature type="compositionally biased region" description="Low complexity" evidence="6">
    <location>
        <begin position="437"/>
        <end position="446"/>
    </location>
</feature>
<dbReference type="PANTHER" id="PTHR13510">
    <property type="entry name" value="FYVE-FINGER-CONTAINING RAB5 EFFECTOR PROTEIN RABENOSYN-5-RELATED"/>
    <property type="match status" value="1"/>
</dbReference>
<dbReference type="PROSITE" id="PS50178">
    <property type="entry name" value="ZF_FYVE"/>
    <property type="match status" value="1"/>
</dbReference>
<name>A0AAV2Z442_9STRA</name>
<gene>
    <name evidence="9" type="ORF">N0F65_007866</name>
</gene>
<evidence type="ECO:0000256" key="3">
    <source>
        <dbReference type="ARBA" id="ARBA00022833"/>
    </source>
</evidence>
<evidence type="ECO:0000256" key="1">
    <source>
        <dbReference type="ARBA" id="ARBA00022723"/>
    </source>
</evidence>
<accession>A0AAV2Z442</accession>
<keyword evidence="1" id="KW-0479">Metal-binding</keyword>
<dbReference type="SMART" id="SM00064">
    <property type="entry name" value="FYVE"/>
    <property type="match status" value="1"/>
</dbReference>
<dbReference type="SUPFAM" id="SSF55961">
    <property type="entry name" value="Bet v1-like"/>
    <property type="match status" value="1"/>
</dbReference>
<dbReference type="Pfam" id="PF01363">
    <property type="entry name" value="FYVE"/>
    <property type="match status" value="1"/>
</dbReference>
<evidence type="ECO:0000256" key="2">
    <source>
        <dbReference type="ARBA" id="ARBA00022771"/>
    </source>
</evidence>
<dbReference type="InterPro" id="IPR002913">
    <property type="entry name" value="START_lipid-bd_dom"/>
</dbReference>
<dbReference type="GO" id="GO:0008270">
    <property type="term" value="F:zinc ion binding"/>
    <property type="evidence" value="ECO:0007669"/>
    <property type="project" value="UniProtKB-KW"/>
</dbReference>
<dbReference type="InterPro" id="IPR017455">
    <property type="entry name" value="Znf_FYVE-rel"/>
</dbReference>
<dbReference type="InterPro" id="IPR023393">
    <property type="entry name" value="START-like_dom_sf"/>
</dbReference>
<dbReference type="Gene3D" id="3.30.530.20">
    <property type="match status" value="1"/>
</dbReference>
<feature type="region of interest" description="Disordered" evidence="6">
    <location>
        <begin position="948"/>
        <end position="970"/>
    </location>
</feature>
<comment type="caution">
    <text evidence="9">The sequence shown here is derived from an EMBL/GenBank/DDBJ whole genome shotgun (WGS) entry which is preliminary data.</text>
</comment>
<protein>
    <recommendedName>
        <fullName evidence="11">FYVE-type domain-containing protein</fullName>
    </recommendedName>
</protein>
<feature type="compositionally biased region" description="Low complexity" evidence="6">
    <location>
        <begin position="725"/>
        <end position="743"/>
    </location>
</feature>
<dbReference type="PROSITE" id="PS50848">
    <property type="entry name" value="START"/>
    <property type="match status" value="1"/>
</dbReference>
<proteinExistence type="predicted"/>
<dbReference type="InterPro" id="IPR000306">
    <property type="entry name" value="Znf_FYVE"/>
</dbReference>
<evidence type="ECO:0000313" key="10">
    <source>
        <dbReference type="Proteomes" id="UP001146120"/>
    </source>
</evidence>
<feature type="compositionally biased region" description="Polar residues" evidence="6">
    <location>
        <begin position="505"/>
        <end position="518"/>
    </location>
</feature>